<evidence type="ECO:0000313" key="2">
    <source>
        <dbReference type="Proteomes" id="UP000267858"/>
    </source>
</evidence>
<sequence length="35" mass="4057">MKKMMQNRKYDDPLKTSYAHYEHSLLVNAGSANVD</sequence>
<gene>
    <name evidence="1" type="ORF">NCTC5773_02887</name>
</gene>
<dbReference type="Proteomes" id="UP000267858">
    <property type="component" value="Chromosome"/>
</dbReference>
<name>A0A6D2G9H9_SALER</name>
<proteinExistence type="predicted"/>
<evidence type="ECO:0000313" key="1">
    <source>
        <dbReference type="EMBL" id="VEA03840.1"/>
    </source>
</evidence>
<protein>
    <submittedName>
        <fullName evidence="1">Uncharacterized protein</fullName>
    </submittedName>
</protein>
<dbReference type="AlphaFoldDB" id="A0A6D2G9H9"/>
<reference evidence="1 2" key="1">
    <citation type="submission" date="2018-12" db="EMBL/GenBank/DDBJ databases">
        <authorList>
            <consortium name="Pathogen Informatics"/>
        </authorList>
    </citation>
    <scope>NUCLEOTIDE SEQUENCE [LARGE SCALE GENOMIC DNA]</scope>
    <source>
        <strain evidence="1 2">NCTC5773</strain>
    </source>
</reference>
<dbReference type="EMBL" id="LR134141">
    <property type="protein sequence ID" value="VEA03840.1"/>
    <property type="molecule type" value="Genomic_DNA"/>
</dbReference>
<organism evidence="1 2">
    <name type="scientific">Salmonella enterica subsp. salamae</name>
    <dbReference type="NCBI Taxonomy" id="59202"/>
    <lineage>
        <taxon>Bacteria</taxon>
        <taxon>Pseudomonadati</taxon>
        <taxon>Pseudomonadota</taxon>
        <taxon>Gammaproteobacteria</taxon>
        <taxon>Enterobacterales</taxon>
        <taxon>Enterobacteriaceae</taxon>
        <taxon>Salmonella</taxon>
    </lineage>
</organism>
<accession>A0A6D2G9H9</accession>